<dbReference type="EMBL" id="CP155573">
    <property type="protein sequence ID" value="XFO66261.1"/>
    <property type="molecule type" value="Genomic_DNA"/>
</dbReference>
<keyword evidence="3" id="KW-1185">Reference proteome</keyword>
<organism evidence="2 3">
    <name type="scientific">Sporomusa silvacetica DSM 10669</name>
    <dbReference type="NCBI Taxonomy" id="1123289"/>
    <lineage>
        <taxon>Bacteria</taxon>
        <taxon>Bacillati</taxon>
        <taxon>Bacillota</taxon>
        <taxon>Negativicutes</taxon>
        <taxon>Selenomonadales</taxon>
        <taxon>Sporomusaceae</taxon>
        <taxon>Sporomusa</taxon>
    </lineage>
</organism>
<proteinExistence type="predicted"/>
<evidence type="ECO:0000313" key="2">
    <source>
        <dbReference type="EMBL" id="XFO66261.1"/>
    </source>
</evidence>
<name>A0ABZ3IKR0_9FIRM</name>
<keyword evidence="1" id="KW-0472">Membrane</keyword>
<keyword evidence="1" id="KW-1133">Transmembrane helix</keyword>
<feature type="transmembrane region" description="Helical" evidence="1">
    <location>
        <begin position="99"/>
        <end position="116"/>
    </location>
</feature>
<evidence type="ECO:0000256" key="1">
    <source>
        <dbReference type="SAM" id="Phobius"/>
    </source>
</evidence>
<dbReference type="RefSeq" id="WP_094607510.1">
    <property type="nucleotide sequence ID" value="NZ_CP155573.1"/>
</dbReference>
<keyword evidence="1" id="KW-0812">Transmembrane</keyword>
<accession>A0ABZ3IKR0</accession>
<dbReference type="Proteomes" id="UP000216752">
    <property type="component" value="Chromosome"/>
</dbReference>
<gene>
    <name evidence="2" type="ORF">SPSIL_024110</name>
</gene>
<protein>
    <recommendedName>
        <fullName evidence="4">Chloroplast import component protein (Tic20)</fullName>
    </recommendedName>
</protein>
<evidence type="ECO:0008006" key="4">
    <source>
        <dbReference type="Google" id="ProtNLM"/>
    </source>
</evidence>
<feature type="transmembrane region" description="Helical" evidence="1">
    <location>
        <begin position="48"/>
        <end position="67"/>
    </location>
</feature>
<feature type="transmembrane region" description="Helical" evidence="1">
    <location>
        <begin position="15"/>
        <end position="36"/>
    </location>
</feature>
<sequence>MTYKPSSLSFFHPDLTARLIIVIIFLLLIAIGYVFGIYDGLVNNNPTAIFNSFVAVLLYAIPAFGLLRLKRWARLFELGLSILFVIIGLVILFGYSLTMGIMTLVPHGLIAIYLLSNDCRRAFGMIKKEAVDFLK</sequence>
<reference evidence="2" key="1">
    <citation type="submission" date="2024-05" db="EMBL/GenBank/DDBJ databases">
        <title>Isolation and characterization of Sporomusa carbonis sp. nov., a carboxydotrophic hydrogenogen in the genus of Sporomusa isolated from a charcoal burning pile.</title>
        <authorList>
            <person name="Boeer T."/>
            <person name="Rosenbaum F."/>
            <person name="Eysell L."/>
            <person name="Mueller V."/>
            <person name="Daniel R."/>
            <person name="Poehlein A."/>
        </authorList>
    </citation>
    <scope>NUCLEOTIDE SEQUENCE [LARGE SCALE GENOMIC DNA]</scope>
    <source>
        <strain evidence="2">DSM 10669</strain>
    </source>
</reference>
<evidence type="ECO:0000313" key="3">
    <source>
        <dbReference type="Proteomes" id="UP000216752"/>
    </source>
</evidence>